<dbReference type="RefSeq" id="XP_024325903.1">
    <property type="nucleotide sequence ID" value="XM_024466924.1"/>
</dbReference>
<evidence type="ECO:0000313" key="2">
    <source>
        <dbReference type="EMBL" id="OAF60622.1"/>
    </source>
</evidence>
<accession>A0A177AGT2</accession>
<organism evidence="2">
    <name type="scientific">Pseudogymnoascus destructans</name>
    <dbReference type="NCBI Taxonomy" id="655981"/>
    <lineage>
        <taxon>Eukaryota</taxon>
        <taxon>Fungi</taxon>
        <taxon>Dikarya</taxon>
        <taxon>Ascomycota</taxon>
        <taxon>Pezizomycotina</taxon>
        <taxon>Leotiomycetes</taxon>
        <taxon>Thelebolales</taxon>
        <taxon>Thelebolaceae</taxon>
        <taxon>Pseudogymnoascus</taxon>
    </lineage>
</organism>
<dbReference type="Gene3D" id="3.40.50.1820">
    <property type="entry name" value="alpha/beta hydrolase"/>
    <property type="match status" value="2"/>
</dbReference>
<evidence type="ECO:0008006" key="3">
    <source>
        <dbReference type="Google" id="ProtNLM"/>
    </source>
</evidence>
<feature type="compositionally biased region" description="Basic and acidic residues" evidence="1">
    <location>
        <begin position="47"/>
        <end position="70"/>
    </location>
</feature>
<dbReference type="AlphaFoldDB" id="A0A177AGT2"/>
<dbReference type="PANTHER" id="PTHR42103">
    <property type="entry name" value="ALPHA/BETA-HYDROLASES SUPERFAMILY PROTEIN"/>
    <property type="match status" value="1"/>
</dbReference>
<feature type="region of interest" description="Disordered" evidence="1">
    <location>
        <begin position="164"/>
        <end position="205"/>
    </location>
</feature>
<dbReference type="PANTHER" id="PTHR42103:SF2">
    <property type="entry name" value="AB HYDROLASE-1 DOMAIN-CONTAINING PROTEIN"/>
    <property type="match status" value="1"/>
</dbReference>
<feature type="region of interest" description="Disordered" evidence="1">
    <location>
        <begin position="260"/>
        <end position="311"/>
    </location>
</feature>
<gene>
    <name evidence="2" type="ORF">VC83_03276</name>
</gene>
<feature type="compositionally biased region" description="Polar residues" evidence="1">
    <location>
        <begin position="349"/>
        <end position="365"/>
    </location>
</feature>
<dbReference type="Proteomes" id="UP000077154">
    <property type="component" value="Unassembled WGS sequence"/>
</dbReference>
<dbReference type="EMBL" id="KV441391">
    <property type="protein sequence ID" value="OAF60622.1"/>
    <property type="molecule type" value="Genomic_DNA"/>
</dbReference>
<feature type="compositionally biased region" description="Basic and acidic residues" evidence="1">
    <location>
        <begin position="264"/>
        <end position="276"/>
    </location>
</feature>
<feature type="compositionally biased region" description="Polar residues" evidence="1">
    <location>
        <begin position="171"/>
        <end position="180"/>
    </location>
</feature>
<evidence type="ECO:0000256" key="1">
    <source>
        <dbReference type="SAM" id="MobiDB-lite"/>
    </source>
</evidence>
<proteinExistence type="predicted"/>
<reference evidence="2" key="1">
    <citation type="submission" date="2016-03" db="EMBL/GenBank/DDBJ databases">
        <title>Updated assembly of Pseudogymnoascus destructans, the fungus causing white-nose syndrome of bats.</title>
        <authorList>
            <person name="Palmer J.M."/>
            <person name="Drees K.P."/>
            <person name="Foster J.T."/>
            <person name="Lindner D.L."/>
        </authorList>
    </citation>
    <scope>NUCLEOTIDE SEQUENCE [LARGE SCALE GENOMIC DNA]</scope>
    <source>
        <strain evidence="2">20631-21</strain>
    </source>
</reference>
<feature type="compositionally biased region" description="Basic and acidic residues" evidence="1">
    <location>
        <begin position="296"/>
        <end position="311"/>
    </location>
</feature>
<dbReference type="GeneID" id="36286353"/>
<dbReference type="VEuPathDB" id="FungiDB:GMDG_04359"/>
<sequence length="524" mass="56890">MVLKPTLSLTLPSLKDETVLDCRVYFPTTLYDPAASTDSSSGSWSGDDEKQREEERVRRELNGEARAPDTHRWTAKRRKAAIIAHPYAPLGGSCDDYIVQQTAGTLLKQGFVVGLFNFRGAATSKGKTSWNGKPEVCDYHSMVGFMAAFMHHLDLEPASPAGSVPDAGTYELSTIPSQLPANPVSEPPACPTTSSSASTNRDSAPVDNTPLLLLAGYSYGSLITTMLPPLSTLLTPFQSPLPGTTASEIRLRAQHLAEEQNTLHTERLKRASEAATRRQLARNMSGGLRVGGDETSDAHHRTSLDSHHGRRSLRLDRLENSDWGRRSLERVRSLRKSLDGPRFSPPPSRQASQTERRANSSSATIDTPGGASVVVSPEEASEAAAATAAATPMPLLQFGEMDAAYLLISPIQGVVGGLATVFTTTSAKSLLPSLLFHKKETHASTAALSAGDVKFVENKTLVVFGNKDSFSNAGRMRRWTQKLEGARGSRFRAVEVNNGGHFWHEMEELEVLKRSVEMWARELG</sequence>
<dbReference type="SUPFAM" id="SSF53474">
    <property type="entry name" value="alpha/beta-Hydrolases"/>
    <property type="match status" value="1"/>
</dbReference>
<feature type="compositionally biased region" description="Low complexity" evidence="1">
    <location>
        <begin position="36"/>
        <end position="45"/>
    </location>
</feature>
<protein>
    <recommendedName>
        <fullName evidence="3">AB hydrolase-1 domain-containing protein</fullName>
    </recommendedName>
</protein>
<feature type="region of interest" description="Disordered" evidence="1">
    <location>
        <begin position="34"/>
        <end position="70"/>
    </location>
</feature>
<dbReference type="OrthoDB" id="10260961at2759"/>
<name>A0A177AGT2_9PEZI</name>
<dbReference type="eggNOG" id="ENOG502RXN2">
    <property type="taxonomic scope" value="Eukaryota"/>
</dbReference>
<dbReference type="InterPro" id="IPR029058">
    <property type="entry name" value="AB_hydrolase_fold"/>
</dbReference>
<feature type="region of interest" description="Disordered" evidence="1">
    <location>
        <begin position="334"/>
        <end position="372"/>
    </location>
</feature>